<sequence>MLQTGLRPGEATGLAWEHVDLKNTKLDFRQALHETGGELYLGALKTDPALRTLSLSKSAVQALKRQRIRQMEERLRVGSQWSNQDDLVFTNLYGGFLRRTNSQRRDLRRVIKRARIAMPRS</sequence>
<dbReference type="GO" id="GO:0015074">
    <property type="term" value="P:DNA integration"/>
    <property type="evidence" value="ECO:0007669"/>
    <property type="project" value="InterPro"/>
</dbReference>
<dbReference type="STRING" id="1555112.LIP_2769"/>
<dbReference type="KEGG" id="lpil:LIP_2769"/>
<reference evidence="4" key="1">
    <citation type="submission" date="2015-07" db="EMBL/GenBank/DDBJ databases">
        <title>Complete genome sequence and phylogenetic analysis of Limnochorda pilosa.</title>
        <authorList>
            <person name="Watanabe M."/>
            <person name="Kojima H."/>
            <person name="Fukui M."/>
        </authorList>
    </citation>
    <scope>NUCLEOTIDE SEQUENCE [LARGE SCALE GENOMIC DNA]</scope>
    <source>
        <strain evidence="4">HC45</strain>
    </source>
</reference>
<dbReference type="SUPFAM" id="SSF56349">
    <property type="entry name" value="DNA breaking-rejoining enzymes"/>
    <property type="match status" value="1"/>
</dbReference>
<evidence type="ECO:0000313" key="3">
    <source>
        <dbReference type="EMBL" id="BAS28599.1"/>
    </source>
</evidence>
<dbReference type="InterPro" id="IPR013762">
    <property type="entry name" value="Integrase-like_cat_sf"/>
</dbReference>
<keyword evidence="1" id="KW-0233">DNA recombination</keyword>
<feature type="domain" description="Tyr recombinase" evidence="2">
    <location>
        <begin position="1"/>
        <end position="121"/>
    </location>
</feature>
<dbReference type="EMBL" id="AP014924">
    <property type="protein sequence ID" value="BAS28599.1"/>
    <property type="molecule type" value="Genomic_DNA"/>
</dbReference>
<evidence type="ECO:0000256" key="1">
    <source>
        <dbReference type="ARBA" id="ARBA00023172"/>
    </source>
</evidence>
<evidence type="ECO:0000259" key="2">
    <source>
        <dbReference type="PROSITE" id="PS51898"/>
    </source>
</evidence>
<name>A0A0K2SP48_LIMPI</name>
<dbReference type="InterPro" id="IPR011010">
    <property type="entry name" value="DNA_brk_join_enz"/>
</dbReference>
<dbReference type="AlphaFoldDB" id="A0A0K2SP48"/>
<organism evidence="3 4">
    <name type="scientific">Limnochorda pilosa</name>
    <dbReference type="NCBI Taxonomy" id="1555112"/>
    <lineage>
        <taxon>Bacteria</taxon>
        <taxon>Bacillati</taxon>
        <taxon>Bacillota</taxon>
        <taxon>Limnochordia</taxon>
        <taxon>Limnochordales</taxon>
        <taxon>Limnochordaceae</taxon>
        <taxon>Limnochorda</taxon>
    </lineage>
</organism>
<evidence type="ECO:0000313" key="4">
    <source>
        <dbReference type="Proteomes" id="UP000065807"/>
    </source>
</evidence>
<gene>
    <name evidence="3" type="ORF">LIP_2769</name>
</gene>
<proteinExistence type="predicted"/>
<dbReference type="OrthoDB" id="9803188at2"/>
<accession>A0A0K2SP48</accession>
<reference evidence="4" key="2">
    <citation type="journal article" date="2016" name="Int. J. Syst. Evol. Microbiol.">
        <title>Complete genome sequence and cell structure of Limnochorda pilosa, a Gram-negative spore-former within the phylum Firmicutes.</title>
        <authorList>
            <person name="Watanabe M."/>
            <person name="Kojima H."/>
            <person name="Fukui M."/>
        </authorList>
    </citation>
    <scope>NUCLEOTIDE SEQUENCE [LARGE SCALE GENOMIC DNA]</scope>
    <source>
        <strain evidence="4">HC45</strain>
    </source>
</reference>
<dbReference type="Gene3D" id="1.10.443.10">
    <property type="entry name" value="Intergrase catalytic core"/>
    <property type="match status" value="1"/>
</dbReference>
<dbReference type="InterPro" id="IPR002104">
    <property type="entry name" value="Integrase_catalytic"/>
</dbReference>
<dbReference type="GO" id="GO:0003677">
    <property type="term" value="F:DNA binding"/>
    <property type="evidence" value="ECO:0007669"/>
    <property type="project" value="InterPro"/>
</dbReference>
<dbReference type="Proteomes" id="UP000065807">
    <property type="component" value="Chromosome"/>
</dbReference>
<keyword evidence="4" id="KW-1185">Reference proteome</keyword>
<dbReference type="PROSITE" id="PS51898">
    <property type="entry name" value="TYR_RECOMBINASE"/>
    <property type="match status" value="1"/>
</dbReference>
<protein>
    <submittedName>
        <fullName evidence="3">Integrase</fullName>
    </submittedName>
</protein>
<dbReference type="RefSeq" id="WP_068139193.1">
    <property type="nucleotide sequence ID" value="NZ_AP014924.1"/>
</dbReference>
<dbReference type="GO" id="GO:0006310">
    <property type="term" value="P:DNA recombination"/>
    <property type="evidence" value="ECO:0007669"/>
    <property type="project" value="UniProtKB-KW"/>
</dbReference>